<dbReference type="EMBL" id="LAVV01013716">
    <property type="protein sequence ID" value="KNZ45364.1"/>
    <property type="molecule type" value="Genomic_DNA"/>
</dbReference>
<dbReference type="VEuPathDB" id="FungiDB:VP01_81g7"/>
<name>A0A0L6UA01_9BASI</name>
<accession>A0A0L6UA01</accession>
<organism evidence="2 3">
    <name type="scientific">Puccinia sorghi</name>
    <dbReference type="NCBI Taxonomy" id="27349"/>
    <lineage>
        <taxon>Eukaryota</taxon>
        <taxon>Fungi</taxon>
        <taxon>Dikarya</taxon>
        <taxon>Basidiomycota</taxon>
        <taxon>Pucciniomycotina</taxon>
        <taxon>Pucciniomycetes</taxon>
        <taxon>Pucciniales</taxon>
        <taxon>Pucciniaceae</taxon>
        <taxon>Puccinia</taxon>
    </lineage>
</organism>
<dbReference type="PANTHER" id="PTHR28139:SF1">
    <property type="entry name" value="UPF0768 PROTEIN YBL029C-A"/>
    <property type="match status" value="1"/>
</dbReference>
<evidence type="ECO:0000313" key="2">
    <source>
        <dbReference type="EMBL" id="KNZ45364.1"/>
    </source>
</evidence>
<dbReference type="AlphaFoldDB" id="A0A0L6UA01"/>
<dbReference type="OrthoDB" id="5545479at2759"/>
<proteinExistence type="predicted"/>
<gene>
    <name evidence="2" type="ORF">VP01_81g7</name>
</gene>
<dbReference type="PANTHER" id="PTHR28139">
    <property type="entry name" value="UPF0768 PROTEIN YBL029C-A"/>
    <property type="match status" value="1"/>
</dbReference>
<reference evidence="2 3" key="1">
    <citation type="submission" date="2015-08" db="EMBL/GenBank/DDBJ databases">
        <title>Next Generation Sequencing and Analysis of the Genome of Puccinia sorghi L Schw, the Causal Agent of Maize Common Rust.</title>
        <authorList>
            <person name="Rochi L."/>
            <person name="Burguener G."/>
            <person name="Darino M."/>
            <person name="Turjanski A."/>
            <person name="Kreff E."/>
            <person name="Dieguez M.J."/>
            <person name="Sacco F."/>
        </authorList>
    </citation>
    <scope>NUCLEOTIDE SEQUENCE [LARGE SCALE GENOMIC DNA]</scope>
    <source>
        <strain evidence="2 3">RO10H11247</strain>
    </source>
</reference>
<dbReference type="STRING" id="27349.A0A0L6UA01"/>
<sequence>MTTTPRKTRSQKGMYLWCSVGCPVKVTSRAGDTAARLCPKCHNTNVYAANRRRWVEICFIPLIPVSNNQIWHCNICNWQANQDESSIQPAAAAFNQPPPGPSQMMTPAQMQMVPPLGYAAPQGPPPHNQQYPGGYGR</sequence>
<evidence type="ECO:0000256" key="1">
    <source>
        <dbReference type="SAM" id="MobiDB-lite"/>
    </source>
</evidence>
<keyword evidence="3" id="KW-1185">Reference proteome</keyword>
<feature type="region of interest" description="Disordered" evidence="1">
    <location>
        <begin position="114"/>
        <end position="137"/>
    </location>
</feature>
<evidence type="ECO:0000313" key="3">
    <source>
        <dbReference type="Proteomes" id="UP000037035"/>
    </source>
</evidence>
<comment type="caution">
    <text evidence="2">The sequence shown here is derived from an EMBL/GenBank/DDBJ whole genome shotgun (WGS) entry which is preliminary data.</text>
</comment>
<protein>
    <submittedName>
        <fullName evidence="2">Uncharacterized protein</fullName>
    </submittedName>
</protein>
<dbReference type="Proteomes" id="UP000037035">
    <property type="component" value="Unassembled WGS sequence"/>
</dbReference>